<evidence type="ECO:0000313" key="2">
    <source>
        <dbReference type="Proteomes" id="UP000321820"/>
    </source>
</evidence>
<protein>
    <submittedName>
        <fullName evidence="1">Methyltransferase domain-containing protein</fullName>
    </submittedName>
</protein>
<dbReference type="RefSeq" id="WP_147649927.1">
    <property type="nucleotide sequence ID" value="NZ_CP042806.1"/>
</dbReference>
<gene>
    <name evidence="1" type="ORF">FTW19_23065</name>
</gene>
<reference evidence="1 2" key="1">
    <citation type="submission" date="2019-08" db="EMBL/GenBank/DDBJ databases">
        <title>Complete genome sequence of Terriglobus albidus strain ORNL.</title>
        <authorList>
            <person name="Podar M."/>
        </authorList>
    </citation>
    <scope>NUCLEOTIDE SEQUENCE [LARGE SCALE GENOMIC DNA]</scope>
    <source>
        <strain evidence="1 2">ORNL</strain>
    </source>
</reference>
<keyword evidence="1" id="KW-0808">Transferase</keyword>
<dbReference type="EMBL" id="CP042806">
    <property type="protein sequence ID" value="QEE30616.1"/>
    <property type="molecule type" value="Genomic_DNA"/>
</dbReference>
<dbReference type="OrthoDB" id="9800454at2"/>
<dbReference type="GO" id="GO:0008168">
    <property type="term" value="F:methyltransferase activity"/>
    <property type="evidence" value="ECO:0007669"/>
    <property type="project" value="UniProtKB-KW"/>
</dbReference>
<sequence>MPSERKDFTQRAHLSEWMDEPCSYPTFRECLRDLEEVNRVLGGYTPSLAWIEESLQHCEGPVHLLDVGSGGGGLLRAVEASEIARQRGVHLTGIDLNPHAAQAAKEFTPKGSAIAWISGDVFSYKGPTTLIVSSLLTHHLTEEHIVRFLAWMEETATGGWFINDLRRSAKAYYSFKVLAWALRWHRFVRHDGPVSVRRAFLAEDWQRMCSAAGLPMNEIRIEEKPFARLCVSRRKS</sequence>
<dbReference type="KEGG" id="talb:FTW19_23065"/>
<dbReference type="Pfam" id="PF13489">
    <property type="entry name" value="Methyltransf_23"/>
    <property type="match status" value="1"/>
</dbReference>
<organism evidence="1 2">
    <name type="scientific">Terriglobus albidus</name>
    <dbReference type="NCBI Taxonomy" id="1592106"/>
    <lineage>
        <taxon>Bacteria</taxon>
        <taxon>Pseudomonadati</taxon>
        <taxon>Acidobacteriota</taxon>
        <taxon>Terriglobia</taxon>
        <taxon>Terriglobales</taxon>
        <taxon>Acidobacteriaceae</taxon>
        <taxon>Terriglobus</taxon>
    </lineage>
</organism>
<accession>A0A5B9EKL3</accession>
<dbReference type="InterPro" id="IPR029063">
    <property type="entry name" value="SAM-dependent_MTases_sf"/>
</dbReference>
<dbReference type="CDD" id="cd02440">
    <property type="entry name" value="AdoMet_MTases"/>
    <property type="match status" value="1"/>
</dbReference>
<dbReference type="Proteomes" id="UP000321820">
    <property type="component" value="Chromosome"/>
</dbReference>
<proteinExistence type="predicted"/>
<dbReference type="AlphaFoldDB" id="A0A5B9EKL3"/>
<dbReference type="GO" id="GO:0032259">
    <property type="term" value="P:methylation"/>
    <property type="evidence" value="ECO:0007669"/>
    <property type="project" value="UniProtKB-KW"/>
</dbReference>
<name>A0A5B9EKL3_9BACT</name>
<dbReference type="SUPFAM" id="SSF53335">
    <property type="entry name" value="S-adenosyl-L-methionine-dependent methyltransferases"/>
    <property type="match status" value="1"/>
</dbReference>
<evidence type="ECO:0000313" key="1">
    <source>
        <dbReference type="EMBL" id="QEE30616.1"/>
    </source>
</evidence>
<keyword evidence="1" id="KW-0489">Methyltransferase</keyword>
<dbReference type="Gene3D" id="3.40.50.150">
    <property type="entry name" value="Vaccinia Virus protein VP39"/>
    <property type="match status" value="1"/>
</dbReference>
<keyword evidence="2" id="KW-1185">Reference proteome</keyword>